<dbReference type="VEuPathDB" id="VectorBase:HLOH_053927"/>
<dbReference type="EMBL" id="JABSTR010000003">
    <property type="protein sequence ID" value="KAH9365776.1"/>
    <property type="molecule type" value="Genomic_DNA"/>
</dbReference>
<comment type="caution">
    <text evidence="1">The sequence shown here is derived from an EMBL/GenBank/DDBJ whole genome shotgun (WGS) entry which is preliminary data.</text>
</comment>
<dbReference type="OMA" id="MARSTVC"/>
<dbReference type="OrthoDB" id="6580182at2759"/>
<proteinExistence type="predicted"/>
<evidence type="ECO:0000313" key="1">
    <source>
        <dbReference type="EMBL" id="KAH9365776.1"/>
    </source>
</evidence>
<accession>A0A9J6FU02</accession>
<evidence type="ECO:0008006" key="3">
    <source>
        <dbReference type="Google" id="ProtNLM"/>
    </source>
</evidence>
<reference evidence="1 2" key="1">
    <citation type="journal article" date="2020" name="Cell">
        <title>Large-Scale Comparative Analyses of Tick Genomes Elucidate Their Genetic Diversity and Vector Capacities.</title>
        <authorList>
            <consortium name="Tick Genome and Microbiome Consortium (TIGMIC)"/>
            <person name="Jia N."/>
            <person name="Wang J."/>
            <person name="Shi W."/>
            <person name="Du L."/>
            <person name="Sun Y."/>
            <person name="Zhan W."/>
            <person name="Jiang J.F."/>
            <person name="Wang Q."/>
            <person name="Zhang B."/>
            <person name="Ji P."/>
            <person name="Bell-Sakyi L."/>
            <person name="Cui X.M."/>
            <person name="Yuan T.T."/>
            <person name="Jiang B.G."/>
            <person name="Yang W.F."/>
            <person name="Lam T.T."/>
            <person name="Chang Q.C."/>
            <person name="Ding S.J."/>
            <person name="Wang X.J."/>
            <person name="Zhu J.G."/>
            <person name="Ruan X.D."/>
            <person name="Zhao L."/>
            <person name="Wei J.T."/>
            <person name="Ye R.Z."/>
            <person name="Que T.C."/>
            <person name="Du C.H."/>
            <person name="Zhou Y.H."/>
            <person name="Cheng J.X."/>
            <person name="Dai P.F."/>
            <person name="Guo W.B."/>
            <person name="Han X.H."/>
            <person name="Huang E.J."/>
            <person name="Li L.F."/>
            <person name="Wei W."/>
            <person name="Gao Y.C."/>
            <person name="Liu J.Z."/>
            <person name="Shao H.Z."/>
            <person name="Wang X."/>
            <person name="Wang C.C."/>
            <person name="Yang T.C."/>
            <person name="Huo Q.B."/>
            <person name="Li W."/>
            <person name="Chen H.Y."/>
            <person name="Chen S.E."/>
            <person name="Zhou L.G."/>
            <person name="Ni X.B."/>
            <person name="Tian J.H."/>
            <person name="Sheng Y."/>
            <person name="Liu T."/>
            <person name="Pan Y.S."/>
            <person name="Xia L.Y."/>
            <person name="Li J."/>
            <person name="Zhao F."/>
            <person name="Cao W.C."/>
        </authorList>
    </citation>
    <scope>NUCLEOTIDE SEQUENCE [LARGE SCALE GENOMIC DNA]</scope>
    <source>
        <strain evidence="1">HaeL-2018</strain>
    </source>
</reference>
<protein>
    <recommendedName>
        <fullName evidence="3">Nuclease HARBI1</fullName>
    </recommendedName>
</protein>
<name>A0A9J6FU02_HAELO</name>
<gene>
    <name evidence="1" type="ORF">HPB48_016838</name>
</gene>
<evidence type="ECO:0000313" key="2">
    <source>
        <dbReference type="Proteomes" id="UP000821853"/>
    </source>
</evidence>
<dbReference type="Proteomes" id="UP000821853">
    <property type="component" value="Unassembled WGS sequence"/>
</dbReference>
<keyword evidence="2" id="KW-1185">Reference proteome</keyword>
<dbReference type="AlphaFoldDB" id="A0A9J6FU02"/>
<sequence>MTAVAVHSLGMVEISRWRFTRNEKWFEETLPHLGEAYFKRCFRVTPASFRYIVDACRADLTRQDTEMTEAVSVEKRVAVGLYRLCSTAEERTVAELFALGRSTVNMIYKELCVAVLDNLEDEWVKAVSPSNMSQHMKEFAVVTGFPQGIGALDGCHFRGVTTPRRRHGLLYL</sequence>
<organism evidence="1 2">
    <name type="scientific">Haemaphysalis longicornis</name>
    <name type="common">Bush tick</name>
    <dbReference type="NCBI Taxonomy" id="44386"/>
    <lineage>
        <taxon>Eukaryota</taxon>
        <taxon>Metazoa</taxon>
        <taxon>Ecdysozoa</taxon>
        <taxon>Arthropoda</taxon>
        <taxon>Chelicerata</taxon>
        <taxon>Arachnida</taxon>
        <taxon>Acari</taxon>
        <taxon>Parasitiformes</taxon>
        <taxon>Ixodida</taxon>
        <taxon>Ixodoidea</taxon>
        <taxon>Ixodidae</taxon>
        <taxon>Haemaphysalinae</taxon>
        <taxon>Haemaphysalis</taxon>
    </lineage>
</organism>